<evidence type="ECO:0000313" key="3">
    <source>
        <dbReference type="EMBL" id="MFC4463504.1"/>
    </source>
</evidence>
<dbReference type="Pfam" id="PF09992">
    <property type="entry name" value="NAGPA"/>
    <property type="match status" value="1"/>
</dbReference>
<sequence length="543" mass="56270">MGKPAVHAMLVRDLGVPVVLARRSFRVAVKASVVAVAAAGLVAPGAVVDQYDNTAAAASATAVPRPIDDWQHDRLASGVDLYQGRISGRPGADHWTVTVRADGAHLATEQGADALAERLHDAGFSARSERVEWPRGTDRRGLVGVRVRMGEYATRTEADAQRQALASAGFDAVSEWTGADGVPGTGLAEVKVAIIDPKRYGGALNATYGMGVAGRERVSDMADGDGALLGVNAGFFVMEGKDGVPGASAGIAAYDGELQSAATNGRIAAVLRGDGLRPEFKKLRTELSVRAGGASAIVDGVNRVPGLVRNCGGVGGDSPTERPQHDVTCTDPDEIVEFTDELGASTPAGDGVEAVLDASGRVREVRPRGSAVPDGGSVLAGVGEGASWLRTHAKPGSELKVRQRILDEHGRELALGSQDDIVNGGPELVRDGKVAVNYGADGIERIGDPSFAYTWGIKRNPRMLLGVDRWGRVLLVAADGRQPGYSDGFGLTEGAELMKSLGAVRAMALDGGGSVTTVVNGKLINSPSDGTERTVGDALLLTR</sequence>
<feature type="domain" description="SPOR" evidence="1">
    <location>
        <begin position="106"/>
        <end position="172"/>
    </location>
</feature>
<accession>A0ABV8YDW9</accession>
<dbReference type="Pfam" id="PF05036">
    <property type="entry name" value="SPOR"/>
    <property type="match status" value="1"/>
</dbReference>
<proteinExistence type="predicted"/>
<feature type="domain" description="Phosphodiester glycosidase" evidence="2">
    <location>
        <begin position="353"/>
        <end position="541"/>
    </location>
</feature>
<gene>
    <name evidence="3" type="ORF">ACFPH6_02580</name>
</gene>
<dbReference type="GO" id="GO:0016798">
    <property type="term" value="F:hydrolase activity, acting on glycosyl bonds"/>
    <property type="evidence" value="ECO:0007669"/>
    <property type="project" value="UniProtKB-KW"/>
</dbReference>
<dbReference type="SUPFAM" id="SSF110997">
    <property type="entry name" value="Sporulation related repeat"/>
    <property type="match status" value="1"/>
</dbReference>
<evidence type="ECO:0000259" key="2">
    <source>
        <dbReference type="Pfam" id="PF09992"/>
    </source>
</evidence>
<dbReference type="PANTHER" id="PTHR40446">
    <property type="entry name" value="N-ACETYLGLUCOSAMINE-1-PHOSPHODIESTER ALPHA-N-ACETYLGLUCOSAMINIDASE"/>
    <property type="match status" value="1"/>
</dbReference>
<evidence type="ECO:0000259" key="1">
    <source>
        <dbReference type="Pfam" id="PF05036"/>
    </source>
</evidence>
<dbReference type="InterPro" id="IPR036680">
    <property type="entry name" value="SPOR-like_sf"/>
</dbReference>
<dbReference type="RefSeq" id="WP_386336798.1">
    <property type="nucleotide sequence ID" value="NZ_JBHSFG010000005.1"/>
</dbReference>
<comment type="caution">
    <text evidence="3">The sequence shown here is derived from an EMBL/GenBank/DDBJ whole genome shotgun (WGS) entry which is preliminary data.</text>
</comment>
<dbReference type="Proteomes" id="UP001596012">
    <property type="component" value="Unassembled WGS sequence"/>
</dbReference>
<keyword evidence="3" id="KW-0326">Glycosidase</keyword>
<keyword evidence="3" id="KW-0378">Hydrolase</keyword>
<dbReference type="InterPro" id="IPR007730">
    <property type="entry name" value="SPOR-like_dom"/>
</dbReference>
<keyword evidence="4" id="KW-1185">Reference proteome</keyword>
<dbReference type="EMBL" id="JBHSFG010000005">
    <property type="protein sequence ID" value="MFC4463504.1"/>
    <property type="molecule type" value="Genomic_DNA"/>
</dbReference>
<evidence type="ECO:0000313" key="4">
    <source>
        <dbReference type="Proteomes" id="UP001596012"/>
    </source>
</evidence>
<dbReference type="Gene3D" id="3.30.70.1070">
    <property type="entry name" value="Sporulation related repeat"/>
    <property type="match status" value="1"/>
</dbReference>
<protein>
    <submittedName>
        <fullName evidence="3">Phosphodiester glycosidase family protein</fullName>
    </submittedName>
</protein>
<dbReference type="PANTHER" id="PTHR40446:SF2">
    <property type="entry name" value="N-ACETYLGLUCOSAMINE-1-PHOSPHODIESTER ALPHA-N-ACETYLGLUCOSAMINIDASE"/>
    <property type="match status" value="1"/>
</dbReference>
<organism evidence="3 4">
    <name type="scientific">Streptomyces xiangluensis</name>
    <dbReference type="NCBI Taxonomy" id="2665720"/>
    <lineage>
        <taxon>Bacteria</taxon>
        <taxon>Bacillati</taxon>
        <taxon>Actinomycetota</taxon>
        <taxon>Actinomycetes</taxon>
        <taxon>Kitasatosporales</taxon>
        <taxon>Streptomycetaceae</taxon>
        <taxon>Streptomyces</taxon>
    </lineage>
</organism>
<reference evidence="4" key="1">
    <citation type="journal article" date="2019" name="Int. J. Syst. Evol. Microbiol.">
        <title>The Global Catalogue of Microorganisms (GCM) 10K type strain sequencing project: providing services to taxonomists for standard genome sequencing and annotation.</title>
        <authorList>
            <consortium name="The Broad Institute Genomics Platform"/>
            <consortium name="The Broad Institute Genome Sequencing Center for Infectious Disease"/>
            <person name="Wu L."/>
            <person name="Ma J."/>
        </authorList>
    </citation>
    <scope>NUCLEOTIDE SEQUENCE [LARGE SCALE GENOMIC DNA]</scope>
    <source>
        <strain evidence="4">DT43</strain>
    </source>
</reference>
<name>A0ABV8YDW9_9ACTN</name>
<dbReference type="InterPro" id="IPR018711">
    <property type="entry name" value="NAGPA"/>
</dbReference>